<dbReference type="GeneID" id="40724428"/>
<evidence type="ECO:0000256" key="3">
    <source>
        <dbReference type="ARBA" id="ARBA00022840"/>
    </source>
</evidence>
<dbReference type="SMART" id="SM00878">
    <property type="entry name" value="Biotin_carb_C"/>
    <property type="match status" value="1"/>
</dbReference>
<dbReference type="EMBL" id="SRRM01000004">
    <property type="protein sequence ID" value="TKY89748.1"/>
    <property type="molecule type" value="Genomic_DNA"/>
</dbReference>
<dbReference type="PROSITE" id="PS50979">
    <property type="entry name" value="BC"/>
    <property type="match status" value="1"/>
</dbReference>
<dbReference type="InterPro" id="IPR011054">
    <property type="entry name" value="Rudment_hybrid_motif"/>
</dbReference>
<name>A0A4U7L1T1_9BASI</name>
<dbReference type="KEGG" id="sgra:EX895_001533"/>
<sequence>MSCLRGKSTADFKPRTGVVGMLEVLFLGQGAVRFDTSIRVGTAVSIFFDAMLGKLIMHAATRATTIKKMLQVLQTTVLIGLPSNTTFMSSCLRHPSFVDGSCNTPLIPNNLVWLLNLPCSLPTLR</sequence>
<evidence type="ECO:0000256" key="1">
    <source>
        <dbReference type="ARBA" id="ARBA00022598"/>
    </source>
</evidence>
<dbReference type="PANTHER" id="PTHR18866">
    <property type="entry name" value="CARBOXYLASE:PYRUVATE/ACETYL-COA/PROPIONYL-COA CARBOXYLASE"/>
    <property type="match status" value="1"/>
</dbReference>
<feature type="domain" description="Biotin carboxylation" evidence="5">
    <location>
        <begin position="1"/>
        <end position="112"/>
    </location>
</feature>
<keyword evidence="3" id="KW-0067">ATP-binding</keyword>
<gene>
    <name evidence="6" type="ORF">EX895_001533</name>
</gene>
<keyword evidence="7" id="KW-1185">Reference proteome</keyword>
<evidence type="ECO:0000313" key="7">
    <source>
        <dbReference type="Proteomes" id="UP000306050"/>
    </source>
</evidence>
<dbReference type="GO" id="GO:0005524">
    <property type="term" value="F:ATP binding"/>
    <property type="evidence" value="ECO:0007669"/>
    <property type="project" value="UniProtKB-KW"/>
</dbReference>
<evidence type="ECO:0000313" key="6">
    <source>
        <dbReference type="EMBL" id="TKY89748.1"/>
    </source>
</evidence>
<comment type="caution">
    <text evidence="6">The sequence shown here is derived from an EMBL/GenBank/DDBJ whole genome shotgun (WGS) entry which is preliminary data.</text>
</comment>
<evidence type="ECO:0000256" key="4">
    <source>
        <dbReference type="ARBA" id="ARBA00023267"/>
    </source>
</evidence>
<proteinExistence type="predicted"/>
<dbReference type="SUPFAM" id="SSF51246">
    <property type="entry name" value="Rudiment single hybrid motif"/>
    <property type="match status" value="1"/>
</dbReference>
<dbReference type="InterPro" id="IPR011764">
    <property type="entry name" value="Biotin_carboxylation_dom"/>
</dbReference>
<dbReference type="AlphaFoldDB" id="A0A4U7L1T1"/>
<dbReference type="Gene3D" id="3.30.470.20">
    <property type="entry name" value="ATP-grasp fold, B domain"/>
    <property type="match status" value="1"/>
</dbReference>
<keyword evidence="1" id="KW-0436">Ligase</keyword>
<protein>
    <recommendedName>
        <fullName evidence="5">Biotin carboxylation domain-containing protein</fullName>
    </recommendedName>
</protein>
<dbReference type="PANTHER" id="PTHR18866:SF127">
    <property type="match status" value="1"/>
</dbReference>
<dbReference type="GO" id="GO:0016874">
    <property type="term" value="F:ligase activity"/>
    <property type="evidence" value="ECO:0007669"/>
    <property type="project" value="UniProtKB-KW"/>
</dbReference>
<accession>A0A4U7L1T1</accession>
<dbReference type="InterPro" id="IPR050856">
    <property type="entry name" value="Biotin_carboxylase_complex"/>
</dbReference>
<dbReference type="InterPro" id="IPR005482">
    <property type="entry name" value="Biotin_COase_C"/>
</dbReference>
<dbReference type="RefSeq" id="XP_029741733.1">
    <property type="nucleotide sequence ID" value="XM_029882132.1"/>
</dbReference>
<reference evidence="6 7" key="1">
    <citation type="submission" date="2019-05" db="EMBL/GenBank/DDBJ databases">
        <title>Sporisorium graminicola CBS 10092 draft sequencing and annotation.</title>
        <authorList>
            <person name="Solano-Gonzalez S."/>
            <person name="Caddick M.X."/>
            <person name="Darby A."/>
        </authorList>
    </citation>
    <scope>NUCLEOTIDE SEQUENCE [LARGE SCALE GENOMIC DNA]</scope>
    <source>
        <strain evidence="6 7">CBS 10092</strain>
    </source>
</reference>
<keyword evidence="2" id="KW-0547">Nucleotide-binding</keyword>
<organism evidence="6 7">
    <name type="scientific">Sporisorium graminicola</name>
    <dbReference type="NCBI Taxonomy" id="280036"/>
    <lineage>
        <taxon>Eukaryota</taxon>
        <taxon>Fungi</taxon>
        <taxon>Dikarya</taxon>
        <taxon>Basidiomycota</taxon>
        <taxon>Ustilaginomycotina</taxon>
        <taxon>Ustilaginomycetes</taxon>
        <taxon>Ustilaginales</taxon>
        <taxon>Ustilaginaceae</taxon>
        <taxon>Sporisorium</taxon>
    </lineage>
</organism>
<keyword evidence="4" id="KW-0092">Biotin</keyword>
<evidence type="ECO:0000256" key="2">
    <source>
        <dbReference type="ARBA" id="ARBA00022741"/>
    </source>
</evidence>
<dbReference type="Proteomes" id="UP000306050">
    <property type="component" value="Chromosome SGRAM_11"/>
</dbReference>
<evidence type="ECO:0000259" key="5">
    <source>
        <dbReference type="PROSITE" id="PS50979"/>
    </source>
</evidence>
<dbReference type="Pfam" id="PF02785">
    <property type="entry name" value="Biotin_carb_C"/>
    <property type="match status" value="1"/>
</dbReference>
<dbReference type="OrthoDB" id="196847at2759"/>